<sequence>MVDVPENFRAAAAWAEGRAFGDAAGMAVREVLNELTGPPRIGVCTVDAPVRVIVPGARMVHTHWPAVGSGTDVVLLIHAGEVPGRMRSRMRAGPQEFIHIEDKEQAENYTIGVPELLRIREKLLTCELHALSVRFPELSGLVPDPVVPQGTGAPRVVVIGPDVDRVAEVRAVLAAHVEVVASADADVVVAVPGGRGFLLVDAPTIQDAWRRVGRLVTLSPLPDGVCPQAVPAGWDLVDTVRRVARHPAGWDVPPVPDVRWVQAVERMERQWHRERHRQVLDMRLAGDRRGMREWATRHGYVLPAEPVLTAVDLATGSGWVLGMCILRPDALPLGAVVLILYLVQRRRRVVARWWDSVPRALELDTTSARAGTGRGPVHWLRGQVHRAGRGR</sequence>
<organism evidence="1 2">
    <name type="scientific">Corynebacterium gallinarum</name>
    <dbReference type="NCBI Taxonomy" id="2762214"/>
    <lineage>
        <taxon>Bacteria</taxon>
        <taxon>Bacillati</taxon>
        <taxon>Actinomycetota</taxon>
        <taxon>Actinomycetes</taxon>
        <taxon>Mycobacteriales</taxon>
        <taxon>Corynebacteriaceae</taxon>
        <taxon>Corynebacterium</taxon>
    </lineage>
</organism>
<proteinExistence type="predicted"/>
<evidence type="ECO:0000313" key="2">
    <source>
        <dbReference type="Proteomes" id="UP000650224"/>
    </source>
</evidence>
<comment type="caution">
    <text evidence="1">The sequence shown here is derived from an EMBL/GenBank/DDBJ whole genome shotgun (WGS) entry which is preliminary data.</text>
</comment>
<dbReference type="Proteomes" id="UP000650224">
    <property type="component" value="Unassembled WGS sequence"/>
</dbReference>
<dbReference type="EMBL" id="JACSPR010000004">
    <property type="protein sequence ID" value="MBD8030224.1"/>
    <property type="molecule type" value="Genomic_DNA"/>
</dbReference>
<name>A0A8I0HNZ3_9CORY</name>
<gene>
    <name evidence="1" type="ORF">H9627_07795</name>
</gene>
<keyword evidence="2" id="KW-1185">Reference proteome</keyword>
<protein>
    <submittedName>
        <fullName evidence="1">Uncharacterized protein</fullName>
    </submittedName>
</protein>
<evidence type="ECO:0000313" key="1">
    <source>
        <dbReference type="EMBL" id="MBD8030224.1"/>
    </source>
</evidence>
<dbReference type="RefSeq" id="WP_191733434.1">
    <property type="nucleotide sequence ID" value="NZ_JACSPR010000004.1"/>
</dbReference>
<accession>A0A8I0HNZ3</accession>
<reference evidence="1 2" key="1">
    <citation type="submission" date="2020-08" db="EMBL/GenBank/DDBJ databases">
        <title>A Genomic Blueprint of the Chicken Gut Microbiome.</title>
        <authorList>
            <person name="Gilroy R."/>
            <person name="Ravi A."/>
            <person name="Getino M."/>
            <person name="Pursley I."/>
            <person name="Horton D.L."/>
            <person name="Alikhan N.-F."/>
            <person name="Baker D."/>
            <person name="Gharbi K."/>
            <person name="Hall N."/>
            <person name="Watson M."/>
            <person name="Adriaenssens E.M."/>
            <person name="Foster-Nyarko E."/>
            <person name="Jarju S."/>
            <person name="Secka A."/>
            <person name="Antonio M."/>
            <person name="Oren A."/>
            <person name="Chaudhuri R."/>
            <person name="La Ragione R.M."/>
            <person name="Hildebrand F."/>
            <person name="Pallen M.J."/>
        </authorList>
    </citation>
    <scope>NUCLEOTIDE SEQUENCE [LARGE SCALE GENOMIC DNA]</scope>
    <source>
        <strain evidence="1 2">Sa1YVA5</strain>
    </source>
</reference>
<dbReference type="AlphaFoldDB" id="A0A8I0HNZ3"/>